<evidence type="ECO:0000313" key="2">
    <source>
        <dbReference type="EMBL" id="TYR59873.1"/>
    </source>
</evidence>
<keyword evidence="3" id="KW-1185">Reference proteome</keyword>
<feature type="region of interest" description="Disordered" evidence="1">
    <location>
        <begin position="138"/>
        <end position="161"/>
    </location>
</feature>
<reference evidence="2 3" key="1">
    <citation type="submission" date="2019-08" db="EMBL/GenBank/DDBJ databases">
        <title>Draft genome for granaticin producer strain Streptomyces parvus C05.</title>
        <authorList>
            <person name="Gonzalez-Pimentel J.L."/>
        </authorList>
    </citation>
    <scope>NUCLEOTIDE SEQUENCE [LARGE SCALE GENOMIC DNA]</scope>
    <source>
        <strain evidence="2 3">C05</strain>
    </source>
</reference>
<name>A0A5D4J8G2_9ACTN</name>
<accession>A0A5D4J8G2</accession>
<proteinExistence type="predicted"/>
<gene>
    <name evidence="2" type="ORF">FY004_20405</name>
</gene>
<dbReference type="AlphaFoldDB" id="A0A5D4J8G2"/>
<dbReference type="RefSeq" id="WP_148903382.1">
    <property type="nucleotide sequence ID" value="NZ_VSZQ01000108.1"/>
</dbReference>
<dbReference type="Proteomes" id="UP000323242">
    <property type="component" value="Unassembled WGS sequence"/>
</dbReference>
<comment type="caution">
    <text evidence="2">The sequence shown here is derived from an EMBL/GenBank/DDBJ whole genome shotgun (WGS) entry which is preliminary data.</text>
</comment>
<protein>
    <submittedName>
        <fullName evidence="2">Uncharacterized protein</fullName>
    </submittedName>
</protein>
<dbReference type="EMBL" id="VSZQ01000108">
    <property type="protein sequence ID" value="TYR59873.1"/>
    <property type="molecule type" value="Genomic_DNA"/>
</dbReference>
<organism evidence="2 3">
    <name type="scientific">Streptomyces parvus</name>
    <dbReference type="NCBI Taxonomy" id="66428"/>
    <lineage>
        <taxon>Bacteria</taxon>
        <taxon>Bacillati</taxon>
        <taxon>Actinomycetota</taxon>
        <taxon>Actinomycetes</taxon>
        <taxon>Kitasatosporales</taxon>
        <taxon>Streptomycetaceae</taxon>
        <taxon>Streptomyces</taxon>
    </lineage>
</organism>
<sequence>MDPAVVTVAATAATTLVAAMTTDAWEHVKHGCARLLRLEGAARSAEGAEQELEQARTTVLMARDCGDPSRERAVLDLLAARLGAVLEANAQRADEVEELLRQVLAGNPTADSEIRALTEALQQRGSTVYNQWVDNGGGGAQGPGATVTVNHHHLPGAPGPS</sequence>
<evidence type="ECO:0000313" key="3">
    <source>
        <dbReference type="Proteomes" id="UP000323242"/>
    </source>
</evidence>
<evidence type="ECO:0000256" key="1">
    <source>
        <dbReference type="SAM" id="MobiDB-lite"/>
    </source>
</evidence>